<sequence length="443" mass="49768">MTYSILYLPISRKTFDNEAAEEYRALSVEKLQEVAQVEEPGRLLSSVDELREYLTQVDSQSFDAIVYQSTTFADAEFPDEVTKWRREPVVVWSVREPSTGGRLRLNSLTGGNSTSNLMKVKKHPFQFIFGNPDEERCITDLKRSLVVLKTQTRLKNLKIGVIGDHPPGFYFSDTDEQLLKEKTGVSVEAMDLYHAFNESKKIEQAAYEPAIALAEKQVIGLNRSDETVTRFAQFYTYVEEQIQQRDIEALAIRCWPDFFTELGAAACSTLSQFTEHGVVSSCESDIHGSVSMFILQELSGGSAPYLGDLVHVDEEHNSFVFWHCGAAAYSLASPATGATAGVHPNRKLGMTMEFGLKAGNVTIFRLHYDGENFKFLVFRGKATDRPQHFNGTSVEVEIEKDVRETLDHLMGEGYEPHYAIVYADVVDEVKRLGKVMNIPVDVV</sequence>
<accession>A0ABU5KJG0</accession>
<name>A0ABU5KJG0_9BACL</name>
<evidence type="ECO:0008006" key="5">
    <source>
        <dbReference type="Google" id="ProtNLM"/>
    </source>
</evidence>
<dbReference type="PANTHER" id="PTHR36120">
    <property type="entry name" value="FUCOSE ISOMERASE"/>
    <property type="match status" value="1"/>
</dbReference>
<dbReference type="SUPFAM" id="SSF53743">
    <property type="entry name" value="FucI/AraA N-terminal and middle domains"/>
    <property type="match status" value="1"/>
</dbReference>
<keyword evidence="1" id="KW-0413">Isomerase</keyword>
<dbReference type="EMBL" id="JAXQNN010000001">
    <property type="protein sequence ID" value="MDZ5711394.1"/>
    <property type="molecule type" value="Genomic_DNA"/>
</dbReference>
<keyword evidence="2" id="KW-0119">Carbohydrate metabolism</keyword>
<dbReference type="RefSeq" id="WP_322420400.1">
    <property type="nucleotide sequence ID" value="NZ_JAXQNN010000001.1"/>
</dbReference>
<dbReference type="PANTHER" id="PTHR36120:SF1">
    <property type="entry name" value="L-FUCOSE ISOMERASE C-TERMINAL DOMAIN-CONTAINING PROTEIN"/>
    <property type="match status" value="1"/>
</dbReference>
<organism evidence="3 4">
    <name type="scientific">Jeotgalibacillus haloalkalitolerans</name>
    <dbReference type="NCBI Taxonomy" id="3104292"/>
    <lineage>
        <taxon>Bacteria</taxon>
        <taxon>Bacillati</taxon>
        <taxon>Bacillota</taxon>
        <taxon>Bacilli</taxon>
        <taxon>Bacillales</taxon>
        <taxon>Caryophanaceae</taxon>
        <taxon>Jeotgalibacillus</taxon>
    </lineage>
</organism>
<gene>
    <name evidence="3" type="ORF">UFB30_04120</name>
</gene>
<protein>
    <recommendedName>
        <fullName evidence="5">L-fucose isomerase C-terminal domain-containing protein</fullName>
    </recommendedName>
</protein>
<dbReference type="Proteomes" id="UP001292084">
    <property type="component" value="Unassembled WGS sequence"/>
</dbReference>
<evidence type="ECO:0000313" key="4">
    <source>
        <dbReference type="Proteomes" id="UP001292084"/>
    </source>
</evidence>
<dbReference type="InterPro" id="IPR009015">
    <property type="entry name" value="Fucose_isomerase_N/cen_sf"/>
</dbReference>
<proteinExistence type="predicted"/>
<evidence type="ECO:0000256" key="1">
    <source>
        <dbReference type="ARBA" id="ARBA00023235"/>
    </source>
</evidence>
<evidence type="ECO:0000313" key="3">
    <source>
        <dbReference type="EMBL" id="MDZ5711394.1"/>
    </source>
</evidence>
<evidence type="ECO:0000256" key="2">
    <source>
        <dbReference type="ARBA" id="ARBA00023277"/>
    </source>
</evidence>
<keyword evidence="4" id="KW-1185">Reference proteome</keyword>
<reference evidence="3 4" key="1">
    <citation type="submission" date="2023-12" db="EMBL/GenBank/DDBJ databases">
        <title>Jeotgalibacillus haloalkaliphilus sp. nov., a novel salt-tolerant bacteria, isolated from the estuary of the Fenhe River into the Yellow River.</title>
        <authorList>
            <person name="Li Y."/>
        </authorList>
    </citation>
    <scope>NUCLEOTIDE SEQUENCE [LARGE SCALE GENOMIC DNA]</scope>
    <source>
        <strain evidence="3 4">HH7-29</strain>
    </source>
</reference>
<comment type="caution">
    <text evidence="3">The sequence shown here is derived from an EMBL/GenBank/DDBJ whole genome shotgun (WGS) entry which is preliminary data.</text>
</comment>